<evidence type="ECO:0000313" key="4">
    <source>
        <dbReference type="Proteomes" id="UP000278143"/>
    </source>
</evidence>
<dbReference type="FunFam" id="3.40.50.360:FF:000001">
    <property type="entry name" value="NAD(P)H dehydrogenase (Quinone) FQR1-like"/>
    <property type="match status" value="1"/>
</dbReference>
<evidence type="ECO:0000256" key="1">
    <source>
        <dbReference type="ARBA" id="ARBA00006961"/>
    </source>
</evidence>
<reference evidence="4" key="1">
    <citation type="journal article" date="2018" name="Nat. Microbiol.">
        <title>Leveraging single-cell genomics to expand the fungal tree of life.</title>
        <authorList>
            <person name="Ahrendt S.R."/>
            <person name="Quandt C.A."/>
            <person name="Ciobanu D."/>
            <person name="Clum A."/>
            <person name="Salamov A."/>
            <person name="Andreopoulos B."/>
            <person name="Cheng J.F."/>
            <person name="Woyke T."/>
            <person name="Pelin A."/>
            <person name="Henrissat B."/>
            <person name="Reynolds N.K."/>
            <person name="Benny G.L."/>
            <person name="Smith M.E."/>
            <person name="James T.Y."/>
            <person name="Grigoriev I.V."/>
        </authorList>
    </citation>
    <scope>NUCLEOTIDE SEQUENCE [LARGE SCALE GENOMIC DNA]</scope>
    <source>
        <strain evidence="4">Benny S71-1</strain>
    </source>
</reference>
<dbReference type="OrthoDB" id="504689at2759"/>
<dbReference type="EMBL" id="KZ989347">
    <property type="protein sequence ID" value="RKP26734.1"/>
    <property type="molecule type" value="Genomic_DNA"/>
</dbReference>
<dbReference type="GO" id="GO:0010181">
    <property type="term" value="F:FMN binding"/>
    <property type="evidence" value="ECO:0007669"/>
    <property type="project" value="InterPro"/>
</dbReference>
<proteinExistence type="inferred from homology"/>
<name>A0A4P9Z2L3_9FUNG</name>
<dbReference type="PANTHER" id="PTHR30546">
    <property type="entry name" value="FLAVODOXIN-RELATED PROTEIN WRBA-RELATED"/>
    <property type="match status" value="1"/>
</dbReference>
<dbReference type="SUPFAM" id="SSF52218">
    <property type="entry name" value="Flavoproteins"/>
    <property type="match status" value="1"/>
</dbReference>
<gene>
    <name evidence="3" type="ORF">SYNPS1DRAFT_13780</name>
</gene>
<organism evidence="3 4">
    <name type="scientific">Syncephalis pseudoplumigaleata</name>
    <dbReference type="NCBI Taxonomy" id="1712513"/>
    <lineage>
        <taxon>Eukaryota</taxon>
        <taxon>Fungi</taxon>
        <taxon>Fungi incertae sedis</taxon>
        <taxon>Zoopagomycota</taxon>
        <taxon>Zoopagomycotina</taxon>
        <taxon>Zoopagomycetes</taxon>
        <taxon>Zoopagales</taxon>
        <taxon>Piptocephalidaceae</taxon>
        <taxon>Syncephalis</taxon>
    </lineage>
</organism>
<dbReference type="GO" id="GO:0003955">
    <property type="term" value="F:NAD(P)H dehydrogenase (quinone) activity"/>
    <property type="evidence" value="ECO:0007669"/>
    <property type="project" value="TreeGrafter"/>
</dbReference>
<dbReference type="Proteomes" id="UP000278143">
    <property type="component" value="Unassembled WGS sequence"/>
</dbReference>
<dbReference type="Gene3D" id="3.40.50.360">
    <property type="match status" value="1"/>
</dbReference>
<evidence type="ECO:0000313" key="3">
    <source>
        <dbReference type="EMBL" id="RKP26734.1"/>
    </source>
</evidence>
<protein>
    <submittedName>
        <fullName evidence="3">Flavo protein-like protein</fullName>
    </submittedName>
</protein>
<dbReference type="AlphaFoldDB" id="A0A4P9Z2L3"/>
<dbReference type="GO" id="GO:0016020">
    <property type="term" value="C:membrane"/>
    <property type="evidence" value="ECO:0007669"/>
    <property type="project" value="TreeGrafter"/>
</dbReference>
<accession>A0A4P9Z2L3</accession>
<dbReference type="InterPro" id="IPR029039">
    <property type="entry name" value="Flavoprotein-like_sf"/>
</dbReference>
<dbReference type="InterPro" id="IPR005025">
    <property type="entry name" value="FMN_Rdtase-like_dom"/>
</dbReference>
<dbReference type="PROSITE" id="PS50902">
    <property type="entry name" value="FLAVODOXIN_LIKE"/>
    <property type="match status" value="1"/>
</dbReference>
<dbReference type="PANTHER" id="PTHR30546:SF23">
    <property type="entry name" value="FLAVOPROTEIN-LIKE PROTEIN YCP4-RELATED"/>
    <property type="match status" value="1"/>
</dbReference>
<feature type="domain" description="Flavodoxin-like" evidence="2">
    <location>
        <begin position="6"/>
        <end position="194"/>
    </location>
</feature>
<comment type="similarity">
    <text evidence="1">Belongs to the WrbA family.</text>
</comment>
<dbReference type="InterPro" id="IPR008254">
    <property type="entry name" value="Flavodoxin/NO_synth"/>
</dbReference>
<keyword evidence="4" id="KW-1185">Reference proteome</keyword>
<evidence type="ECO:0000259" key="2">
    <source>
        <dbReference type="PROSITE" id="PS50902"/>
    </source>
</evidence>
<dbReference type="NCBIfam" id="NF002999">
    <property type="entry name" value="PRK03767.1"/>
    <property type="match status" value="1"/>
</dbReference>
<sequence length="270" mass="28259">MAVCELFIVYCTLHGHVRTLAEAQKRGASAVPGVHVSLYRVPNDGRPACSSSRSSAQQPGNIPEIEPHQLAEADGFLFGFPLYFGNVPASFQALWDHTTALWTKGALTGKLAGTFFSASGFNSGQETAVLSFMTTLANHGIIYMPLGSASHLLLGSEEPHGCSAFGAGTLAGHTNERTPSQLELLVAEFQGHLFAQTLLDLTMARRQSSGMLSAVELTKMYASCKLPGVAIATTNTAAVAATSAAVMAMERDQALVCGGGGARVPFVPAC</sequence>
<dbReference type="Pfam" id="PF03358">
    <property type="entry name" value="FMN_red"/>
    <property type="match status" value="1"/>
</dbReference>